<sequence length="125" mass="13264">MIEQLSPVLAAACGPVSCQAPMTSQQAVDLAAVFKVLADPVRLRIASVVACCPMGEMCMGDIAAQFDVSGPTVSHHLRKLREAGVLVNERRANEVYYRILPERLGAAFGQLMSLGIADGVPPRTA</sequence>
<name>A0ABU3QLU4_9ACTN</name>
<dbReference type="InterPro" id="IPR036390">
    <property type="entry name" value="WH_DNA-bd_sf"/>
</dbReference>
<dbReference type="InterPro" id="IPR011991">
    <property type="entry name" value="ArsR-like_HTH"/>
</dbReference>
<reference evidence="5 6" key="1">
    <citation type="submission" date="2023-09" db="EMBL/GenBank/DDBJ databases">
        <title>Streptomyces sp. nov.: A antagonism against Alternaria gaisen Producing Streptochlin, Isolated from Tamarix root soil.</title>
        <authorList>
            <person name="Chen Y."/>
        </authorList>
    </citation>
    <scope>NUCLEOTIDE SEQUENCE [LARGE SCALE GENOMIC DNA]</scope>
    <source>
        <strain evidence="5 6">TRM76323</strain>
    </source>
</reference>
<evidence type="ECO:0000313" key="5">
    <source>
        <dbReference type="EMBL" id="MDT9683736.1"/>
    </source>
</evidence>
<dbReference type="SMART" id="SM00418">
    <property type="entry name" value="HTH_ARSR"/>
    <property type="match status" value="1"/>
</dbReference>
<keyword evidence="1" id="KW-0805">Transcription regulation</keyword>
<dbReference type="PANTHER" id="PTHR33154">
    <property type="entry name" value="TRANSCRIPTIONAL REGULATOR, ARSR FAMILY"/>
    <property type="match status" value="1"/>
</dbReference>
<dbReference type="InterPro" id="IPR001845">
    <property type="entry name" value="HTH_ArsR_DNA-bd_dom"/>
</dbReference>
<dbReference type="PROSITE" id="PS50987">
    <property type="entry name" value="HTH_ARSR_2"/>
    <property type="match status" value="1"/>
</dbReference>
<dbReference type="PRINTS" id="PR00778">
    <property type="entry name" value="HTHARSR"/>
</dbReference>
<evidence type="ECO:0000313" key="6">
    <source>
        <dbReference type="Proteomes" id="UP001250181"/>
    </source>
</evidence>
<evidence type="ECO:0000256" key="1">
    <source>
        <dbReference type="ARBA" id="ARBA00023015"/>
    </source>
</evidence>
<keyword evidence="3" id="KW-0804">Transcription</keyword>
<gene>
    <name evidence="5" type="ORF">RND61_16945</name>
</gene>
<dbReference type="CDD" id="cd00090">
    <property type="entry name" value="HTH_ARSR"/>
    <property type="match status" value="1"/>
</dbReference>
<dbReference type="EMBL" id="JAWCTQ010000019">
    <property type="protein sequence ID" value="MDT9683736.1"/>
    <property type="molecule type" value="Genomic_DNA"/>
</dbReference>
<evidence type="ECO:0000259" key="4">
    <source>
        <dbReference type="PROSITE" id="PS50987"/>
    </source>
</evidence>
<evidence type="ECO:0000256" key="2">
    <source>
        <dbReference type="ARBA" id="ARBA00023125"/>
    </source>
</evidence>
<dbReference type="Pfam" id="PF01022">
    <property type="entry name" value="HTH_5"/>
    <property type="match status" value="1"/>
</dbReference>
<dbReference type="InterPro" id="IPR018334">
    <property type="entry name" value="ArsR_HTH"/>
</dbReference>
<dbReference type="Gene3D" id="1.10.10.10">
    <property type="entry name" value="Winged helix-like DNA-binding domain superfamily/Winged helix DNA-binding domain"/>
    <property type="match status" value="1"/>
</dbReference>
<dbReference type="InterPro" id="IPR036388">
    <property type="entry name" value="WH-like_DNA-bd_sf"/>
</dbReference>
<dbReference type="NCBIfam" id="NF033788">
    <property type="entry name" value="HTH_metalloreg"/>
    <property type="match status" value="1"/>
</dbReference>
<feature type="domain" description="HTH arsR-type" evidence="4">
    <location>
        <begin position="22"/>
        <end position="119"/>
    </location>
</feature>
<protein>
    <submittedName>
        <fullName evidence="5">Metalloregulator ArsR/SmtB family transcription factor</fullName>
    </submittedName>
</protein>
<evidence type="ECO:0000256" key="3">
    <source>
        <dbReference type="ARBA" id="ARBA00023163"/>
    </source>
</evidence>
<dbReference type="PANTHER" id="PTHR33154:SF18">
    <property type="entry name" value="ARSENICAL RESISTANCE OPERON REPRESSOR"/>
    <property type="match status" value="1"/>
</dbReference>
<comment type="caution">
    <text evidence="5">The sequence shown here is derived from an EMBL/GenBank/DDBJ whole genome shotgun (WGS) entry which is preliminary data.</text>
</comment>
<dbReference type="RefSeq" id="WP_315878806.1">
    <property type="nucleotide sequence ID" value="NZ_JAWCTQ010000019.1"/>
</dbReference>
<keyword evidence="6" id="KW-1185">Reference proteome</keyword>
<proteinExistence type="predicted"/>
<accession>A0ABU3QLU4</accession>
<dbReference type="InterPro" id="IPR051081">
    <property type="entry name" value="HTH_MetalResp_TranReg"/>
</dbReference>
<dbReference type="Proteomes" id="UP001250181">
    <property type="component" value="Unassembled WGS sequence"/>
</dbReference>
<organism evidence="5 6">
    <name type="scientific">Streptomyces tamarix</name>
    <dbReference type="NCBI Taxonomy" id="3078565"/>
    <lineage>
        <taxon>Bacteria</taxon>
        <taxon>Bacillati</taxon>
        <taxon>Actinomycetota</taxon>
        <taxon>Actinomycetes</taxon>
        <taxon>Kitasatosporales</taxon>
        <taxon>Streptomycetaceae</taxon>
        <taxon>Streptomyces</taxon>
    </lineage>
</organism>
<keyword evidence="2" id="KW-0238">DNA-binding</keyword>
<dbReference type="SUPFAM" id="SSF46785">
    <property type="entry name" value="Winged helix' DNA-binding domain"/>
    <property type="match status" value="1"/>
</dbReference>
<dbReference type="PROSITE" id="PS00846">
    <property type="entry name" value="HTH_ARSR_1"/>
    <property type="match status" value="1"/>
</dbReference>